<keyword evidence="3" id="KW-0645">Protease</keyword>
<evidence type="ECO:0000313" key="10">
    <source>
        <dbReference type="EMBL" id="PSB26063.1"/>
    </source>
</evidence>
<comment type="cofactor">
    <cofactor evidence="1">
        <name>Zn(2+)</name>
        <dbReference type="ChEBI" id="CHEBI:29105"/>
    </cofactor>
</comment>
<dbReference type="PANTHER" id="PTHR11733:SF167">
    <property type="entry name" value="FI17812P1-RELATED"/>
    <property type="match status" value="1"/>
</dbReference>
<keyword evidence="7" id="KW-0482">Metalloprotease</keyword>
<dbReference type="EMBL" id="PVWK01000116">
    <property type="protein sequence ID" value="PSB26063.1"/>
    <property type="molecule type" value="Genomic_DNA"/>
</dbReference>
<feature type="domain" description="Peptidase M13 C-terminal" evidence="8">
    <location>
        <begin position="496"/>
        <end position="699"/>
    </location>
</feature>
<comment type="similarity">
    <text evidence="2">Belongs to the peptidase M13 family.</text>
</comment>
<name>A0A2T1DZY4_9CYAN</name>
<dbReference type="Proteomes" id="UP000239576">
    <property type="component" value="Unassembled WGS sequence"/>
</dbReference>
<dbReference type="GO" id="GO:0046872">
    <property type="term" value="F:metal ion binding"/>
    <property type="evidence" value="ECO:0007669"/>
    <property type="project" value="UniProtKB-KW"/>
</dbReference>
<protein>
    <submittedName>
        <fullName evidence="10">M13 family peptidase</fullName>
    </submittedName>
</protein>
<evidence type="ECO:0000259" key="9">
    <source>
        <dbReference type="Pfam" id="PF05649"/>
    </source>
</evidence>
<accession>A0A2T1DZY4</accession>
<dbReference type="PRINTS" id="PR00786">
    <property type="entry name" value="NEPRILYSIN"/>
</dbReference>
<evidence type="ECO:0000256" key="5">
    <source>
        <dbReference type="ARBA" id="ARBA00022801"/>
    </source>
</evidence>
<reference evidence="11" key="1">
    <citation type="submission" date="2018-02" db="EMBL/GenBank/DDBJ databases">
        <authorList>
            <person name="Moore K."/>
            <person name="Momper L."/>
        </authorList>
    </citation>
    <scope>NUCLEOTIDE SEQUENCE [LARGE SCALE GENOMIC DNA]</scope>
    <source>
        <strain evidence="11">ULC18</strain>
    </source>
</reference>
<dbReference type="PANTHER" id="PTHR11733">
    <property type="entry name" value="ZINC METALLOPROTEASE FAMILY M13 NEPRILYSIN-RELATED"/>
    <property type="match status" value="1"/>
</dbReference>
<evidence type="ECO:0000256" key="3">
    <source>
        <dbReference type="ARBA" id="ARBA00022670"/>
    </source>
</evidence>
<dbReference type="AlphaFoldDB" id="A0A2T1DZY4"/>
<evidence type="ECO:0000256" key="1">
    <source>
        <dbReference type="ARBA" id="ARBA00001947"/>
    </source>
</evidence>
<evidence type="ECO:0000256" key="6">
    <source>
        <dbReference type="ARBA" id="ARBA00022833"/>
    </source>
</evidence>
<dbReference type="GO" id="GO:0005886">
    <property type="term" value="C:plasma membrane"/>
    <property type="evidence" value="ECO:0007669"/>
    <property type="project" value="TreeGrafter"/>
</dbReference>
<dbReference type="Gene3D" id="3.40.390.10">
    <property type="entry name" value="Collagenase (Catalytic Domain)"/>
    <property type="match status" value="1"/>
</dbReference>
<dbReference type="OrthoDB" id="9775677at2"/>
<feature type="domain" description="Peptidase M13 N-terminal" evidence="9">
    <location>
        <begin position="64"/>
        <end position="440"/>
    </location>
</feature>
<dbReference type="PROSITE" id="PS51885">
    <property type="entry name" value="NEPRILYSIN"/>
    <property type="match status" value="1"/>
</dbReference>
<dbReference type="Pfam" id="PF05649">
    <property type="entry name" value="Peptidase_M13_N"/>
    <property type="match status" value="1"/>
</dbReference>
<keyword evidence="4" id="KW-0479">Metal-binding</keyword>
<evidence type="ECO:0000313" key="11">
    <source>
        <dbReference type="Proteomes" id="UP000239576"/>
    </source>
</evidence>
<dbReference type="Gene3D" id="1.10.1380.10">
    <property type="entry name" value="Neutral endopeptidase , domain2"/>
    <property type="match status" value="1"/>
</dbReference>
<keyword evidence="6" id="KW-0862">Zinc</keyword>
<evidence type="ECO:0000256" key="7">
    <source>
        <dbReference type="ARBA" id="ARBA00023049"/>
    </source>
</evidence>
<sequence>MNTKIQRHRFSIGFTSSLLGLGLWASLATLPVSSRAEDSKAATMSKPKLSLGFSIDKMDTAVSPRQDFYRFAAGKWVDATVIPPDKVRVSSLYQLNDEVVAKQVQAILEQSAVQSIKAPKNSPLQQVGDFYASGMDVKRLEALGVAPLKPLVDRLNAINSPQTLAKQLAQVPLSLLLTAAVGPDKEDSTVNIVYFSIGDLPLSQERYLSPDAAAIRAAYLNYIAANLEIAGSSPSEAATAAKKLLAMETRIASKSLTPLEKKDPTKTFKRISFAALQSLLPNVDLKTYFKELSLPIDKPLLAIDLRALAEINQMLKDYSIADIKLYLRWQLLYQTKDQLTPAFNKPELAFKRVINGEKYELPSRTEWVSGQVISLFGHPVSQLYVKAYFSPQAKQQVEDMIGRIRTRFRARLVANPWLSPATRQAALEKLDRTMIKVGYPDQWIDYTRVAIRRDDYFGNTLNTAQFFQQRMFAQLGKPVTRDEFSIPRVTLPLVVNAAFNQGVNGIEIPAAFLQPPNYDAKVDPAVNFCAMGAVIGHELTHGFDSLGRLFDAKGNLRNWWTDADVAKFNAQTDKLVKQADAYEVLPGLKINGKLTVTENLADVGGVSLAYEALQEYLNEHPQDRRTIDGYTPEQRCFLSWAQLWAIKIREGELRNQVATDSHSPDAYRTFAPLQHEAGFFKAFGIKPGDPMWLDEKDRVKIW</sequence>
<dbReference type="InterPro" id="IPR024079">
    <property type="entry name" value="MetalloPept_cat_dom_sf"/>
</dbReference>
<dbReference type="InterPro" id="IPR008753">
    <property type="entry name" value="Peptidase_M13_N"/>
</dbReference>
<dbReference type="CDD" id="cd08662">
    <property type="entry name" value="M13"/>
    <property type="match status" value="1"/>
</dbReference>
<evidence type="ECO:0000259" key="8">
    <source>
        <dbReference type="Pfam" id="PF01431"/>
    </source>
</evidence>
<keyword evidence="11" id="KW-1185">Reference proteome</keyword>
<dbReference type="GO" id="GO:0004222">
    <property type="term" value="F:metalloendopeptidase activity"/>
    <property type="evidence" value="ECO:0007669"/>
    <property type="project" value="InterPro"/>
</dbReference>
<dbReference type="InterPro" id="IPR042089">
    <property type="entry name" value="Peptidase_M13_dom_2"/>
</dbReference>
<organism evidence="10 11">
    <name type="scientific">Stenomitos frigidus ULC18</name>
    <dbReference type="NCBI Taxonomy" id="2107698"/>
    <lineage>
        <taxon>Bacteria</taxon>
        <taxon>Bacillati</taxon>
        <taxon>Cyanobacteriota</taxon>
        <taxon>Cyanophyceae</taxon>
        <taxon>Leptolyngbyales</taxon>
        <taxon>Leptolyngbyaceae</taxon>
        <taxon>Stenomitos</taxon>
    </lineage>
</organism>
<evidence type="ECO:0000256" key="2">
    <source>
        <dbReference type="ARBA" id="ARBA00007357"/>
    </source>
</evidence>
<gene>
    <name evidence="10" type="ORF">C7B82_20830</name>
</gene>
<evidence type="ECO:0000256" key="4">
    <source>
        <dbReference type="ARBA" id="ARBA00022723"/>
    </source>
</evidence>
<dbReference type="SUPFAM" id="SSF55486">
    <property type="entry name" value="Metalloproteases ('zincins'), catalytic domain"/>
    <property type="match status" value="1"/>
</dbReference>
<comment type="caution">
    <text evidence="10">The sequence shown here is derived from an EMBL/GenBank/DDBJ whole genome shotgun (WGS) entry which is preliminary data.</text>
</comment>
<keyword evidence="5" id="KW-0378">Hydrolase</keyword>
<dbReference type="Pfam" id="PF01431">
    <property type="entry name" value="Peptidase_M13"/>
    <property type="match status" value="1"/>
</dbReference>
<reference evidence="10 11" key="2">
    <citation type="submission" date="2018-03" db="EMBL/GenBank/DDBJ databases">
        <title>The ancient ancestry and fast evolution of plastids.</title>
        <authorList>
            <person name="Moore K.R."/>
            <person name="Magnabosco C."/>
            <person name="Momper L."/>
            <person name="Gold D.A."/>
            <person name="Bosak T."/>
            <person name="Fournier G.P."/>
        </authorList>
    </citation>
    <scope>NUCLEOTIDE SEQUENCE [LARGE SCALE GENOMIC DNA]</scope>
    <source>
        <strain evidence="10 11">ULC18</strain>
    </source>
</reference>
<dbReference type="RefSeq" id="WP_106258273.1">
    <property type="nucleotide sequence ID" value="NZ_CAWNSW010000130.1"/>
</dbReference>
<proteinExistence type="inferred from homology"/>
<dbReference type="InterPro" id="IPR018497">
    <property type="entry name" value="Peptidase_M13_C"/>
</dbReference>
<dbReference type="GO" id="GO:0016485">
    <property type="term" value="P:protein processing"/>
    <property type="evidence" value="ECO:0007669"/>
    <property type="project" value="TreeGrafter"/>
</dbReference>
<dbReference type="InterPro" id="IPR000718">
    <property type="entry name" value="Peptidase_M13"/>
</dbReference>